<evidence type="ECO:0000313" key="3">
    <source>
        <dbReference type="Proteomes" id="UP000887540"/>
    </source>
</evidence>
<dbReference type="WBParaSite" id="ACRNAN_scaffold3888.g26523.t1">
    <property type="protein sequence ID" value="ACRNAN_scaffold3888.g26523.t1"/>
    <property type="gene ID" value="ACRNAN_scaffold3888.g26523"/>
</dbReference>
<dbReference type="InterPro" id="IPR001304">
    <property type="entry name" value="C-type_lectin-like"/>
</dbReference>
<protein>
    <submittedName>
        <fullName evidence="4">C-type lectin domain-containing protein</fullName>
    </submittedName>
</protein>
<dbReference type="PROSITE" id="PS50041">
    <property type="entry name" value="C_TYPE_LECTIN_2"/>
    <property type="match status" value="1"/>
</dbReference>
<dbReference type="CDD" id="cd00037">
    <property type="entry name" value="CLECT"/>
    <property type="match status" value="1"/>
</dbReference>
<evidence type="ECO:0000259" key="2">
    <source>
        <dbReference type="PROSITE" id="PS50041"/>
    </source>
</evidence>
<evidence type="ECO:0000313" key="4">
    <source>
        <dbReference type="WBParaSite" id="ACRNAN_scaffold3888.g26523.t1"/>
    </source>
</evidence>
<dbReference type="Pfam" id="PF00059">
    <property type="entry name" value="Lectin_C"/>
    <property type="match status" value="1"/>
</dbReference>
<evidence type="ECO:0000256" key="1">
    <source>
        <dbReference type="SAM" id="SignalP"/>
    </source>
</evidence>
<feature type="domain" description="C-type lectin" evidence="2">
    <location>
        <begin position="349"/>
        <end position="473"/>
    </location>
</feature>
<dbReference type="SUPFAM" id="SSF56436">
    <property type="entry name" value="C-type lectin-like"/>
    <property type="match status" value="1"/>
</dbReference>
<dbReference type="InterPro" id="IPR050111">
    <property type="entry name" value="C-type_lectin/snaclec_domain"/>
</dbReference>
<keyword evidence="1" id="KW-0732">Signal</keyword>
<dbReference type="SMART" id="SM00034">
    <property type="entry name" value="CLECT"/>
    <property type="match status" value="1"/>
</dbReference>
<sequence>MTRMWTDKIFFTFICFISCFVTTIRSDALCQSPRGSAGMVVMPDVVNCAPERSSPVITECPCGDGNFKSWLSTNASNPINAWETNEISQFVCLHNTTNFAPYGYVKAIAVGCGGCDALRSLPCLSGIFSTPPITNITMREPNEPIFNESYCQRPYKDLAGMVMMQAKDINIWPKDYIAPFVKNCTCGEGTLRYWNSTTVQHPVDVFNKAQLAYYFCYGKEESCLCNDPCLCSIEGECYVYADPNTAAKGDWINEETGESIPSPENLTPLGLSSGFIKAAAIGCGGCQALRALPCLSGKLSKPRKILDLLQNLPQEALVKGLGQIEMFAQNMNYSKDELHCLTGWSFYEPTNKCFLPKYCGRTVYLEANNFCREQGGVLASVHGNNENEFITSLAQNLSTISNSKWILGLTKINGDWRFDDGTAFDYTNWQHTAPDGLANEFNVALLASNNSSDENLGKWDDISSFGGQGFICQHTPSECENTSTLYISSSLKTEWYDITQTPLGCKCHSYLVEHTWANKFCLTYENGSLVEEFLSFLEQDHIGISSFNPVITAIGCNGCAELREFDCSNLYTETSYDCLFKDGANTTIDYPEYYEFNDLYYNVPEIQIQNEKIIQYSLDNTHICNEYKARKKRIFYDYVGLNGTILYVCHGFTLGTDSTTFSNYYTKDDRISILTDLDLLCKCCILTEAYLQTTYSLHMLSNYTMTISDKTVGVDSLYRNNNFGLSVLFAYVVGVVDHGI</sequence>
<dbReference type="AlphaFoldDB" id="A0A914DSI3"/>
<dbReference type="Gene3D" id="3.10.100.10">
    <property type="entry name" value="Mannose-Binding Protein A, subunit A"/>
    <property type="match status" value="1"/>
</dbReference>
<dbReference type="InterPro" id="IPR016187">
    <property type="entry name" value="CTDL_fold"/>
</dbReference>
<dbReference type="PANTHER" id="PTHR22803">
    <property type="entry name" value="MANNOSE, PHOSPHOLIPASE, LECTIN RECEPTOR RELATED"/>
    <property type="match status" value="1"/>
</dbReference>
<dbReference type="Proteomes" id="UP000887540">
    <property type="component" value="Unplaced"/>
</dbReference>
<feature type="signal peptide" evidence="1">
    <location>
        <begin position="1"/>
        <end position="26"/>
    </location>
</feature>
<keyword evidence="3" id="KW-1185">Reference proteome</keyword>
<name>A0A914DSI3_9BILA</name>
<feature type="chain" id="PRO_5036926350" evidence="1">
    <location>
        <begin position="27"/>
        <end position="740"/>
    </location>
</feature>
<proteinExistence type="predicted"/>
<dbReference type="InterPro" id="IPR016186">
    <property type="entry name" value="C-type_lectin-like/link_sf"/>
</dbReference>
<accession>A0A914DSI3</accession>
<organism evidence="3 4">
    <name type="scientific">Acrobeloides nanus</name>
    <dbReference type="NCBI Taxonomy" id="290746"/>
    <lineage>
        <taxon>Eukaryota</taxon>
        <taxon>Metazoa</taxon>
        <taxon>Ecdysozoa</taxon>
        <taxon>Nematoda</taxon>
        <taxon>Chromadorea</taxon>
        <taxon>Rhabditida</taxon>
        <taxon>Tylenchina</taxon>
        <taxon>Cephalobomorpha</taxon>
        <taxon>Cephaloboidea</taxon>
        <taxon>Cephalobidae</taxon>
        <taxon>Acrobeloides</taxon>
    </lineage>
</organism>
<reference evidence="4" key="1">
    <citation type="submission" date="2022-11" db="UniProtKB">
        <authorList>
            <consortium name="WormBaseParasite"/>
        </authorList>
    </citation>
    <scope>IDENTIFICATION</scope>
</reference>